<sequence length="127" mass="14510">MYTALRRKSGFLSLVLQITAIFDILLTLLLLGSFITGFMEVTDRNEPRAMFALFDIGFSTHSNNTIDYYILLGNSLLANALFIAMLFKGSFIFKDISNGLSPFDAIQVKRLKNIFWLMSVQLFFRSF</sequence>
<dbReference type="Proteomes" id="UP000198668">
    <property type="component" value="Unassembled WGS sequence"/>
</dbReference>
<keyword evidence="1" id="KW-0472">Membrane</keyword>
<dbReference type="AlphaFoldDB" id="A0A1I3CYA9"/>
<evidence type="ECO:0000313" key="3">
    <source>
        <dbReference type="Proteomes" id="UP000198668"/>
    </source>
</evidence>
<organism evidence="2 3">
    <name type="scientific">Pisciglobus halotolerans</name>
    <dbReference type="NCBI Taxonomy" id="745365"/>
    <lineage>
        <taxon>Bacteria</taxon>
        <taxon>Bacillati</taxon>
        <taxon>Bacillota</taxon>
        <taxon>Bacilli</taxon>
        <taxon>Lactobacillales</taxon>
        <taxon>Carnobacteriaceae</taxon>
    </lineage>
</organism>
<feature type="transmembrane region" description="Helical" evidence="1">
    <location>
        <begin position="68"/>
        <end position="87"/>
    </location>
</feature>
<name>A0A1I3CYA9_9LACT</name>
<gene>
    <name evidence="2" type="ORF">SAMN04489868_12515</name>
</gene>
<protein>
    <submittedName>
        <fullName evidence="2">Uncharacterized protein</fullName>
    </submittedName>
</protein>
<keyword evidence="3" id="KW-1185">Reference proteome</keyword>
<evidence type="ECO:0000313" key="2">
    <source>
        <dbReference type="EMBL" id="SFH79475.1"/>
    </source>
</evidence>
<proteinExistence type="predicted"/>
<feature type="transmembrane region" description="Helical" evidence="1">
    <location>
        <begin position="12"/>
        <end position="35"/>
    </location>
</feature>
<dbReference type="RefSeq" id="WP_092092867.1">
    <property type="nucleotide sequence ID" value="NZ_FOQE01000025.1"/>
</dbReference>
<dbReference type="EMBL" id="FOQE01000025">
    <property type="protein sequence ID" value="SFH79475.1"/>
    <property type="molecule type" value="Genomic_DNA"/>
</dbReference>
<evidence type="ECO:0000256" key="1">
    <source>
        <dbReference type="SAM" id="Phobius"/>
    </source>
</evidence>
<keyword evidence="1" id="KW-0812">Transmembrane</keyword>
<accession>A0A1I3CYA9</accession>
<keyword evidence="1" id="KW-1133">Transmembrane helix</keyword>
<reference evidence="2 3" key="1">
    <citation type="submission" date="2016-10" db="EMBL/GenBank/DDBJ databases">
        <authorList>
            <person name="de Groot N.N."/>
        </authorList>
    </citation>
    <scope>NUCLEOTIDE SEQUENCE [LARGE SCALE GENOMIC DNA]</scope>
    <source>
        <strain evidence="2 3">DSM 27630</strain>
    </source>
</reference>